<keyword evidence="2" id="KW-1185">Reference proteome</keyword>
<gene>
    <name evidence="1" type="ORF">DPEC_G00324210</name>
</gene>
<evidence type="ECO:0000313" key="1">
    <source>
        <dbReference type="EMBL" id="KAJ7988501.1"/>
    </source>
</evidence>
<protein>
    <submittedName>
        <fullName evidence="1">Uncharacterized protein</fullName>
    </submittedName>
</protein>
<reference evidence="1" key="1">
    <citation type="submission" date="2021-05" db="EMBL/GenBank/DDBJ databases">
        <authorList>
            <person name="Pan Q."/>
            <person name="Jouanno E."/>
            <person name="Zahm M."/>
            <person name="Klopp C."/>
            <person name="Cabau C."/>
            <person name="Louis A."/>
            <person name="Berthelot C."/>
            <person name="Parey E."/>
            <person name="Roest Crollius H."/>
            <person name="Montfort J."/>
            <person name="Robinson-Rechavi M."/>
            <person name="Bouchez O."/>
            <person name="Lampietro C."/>
            <person name="Lopez Roques C."/>
            <person name="Donnadieu C."/>
            <person name="Postlethwait J."/>
            <person name="Bobe J."/>
            <person name="Dillon D."/>
            <person name="Chandos A."/>
            <person name="von Hippel F."/>
            <person name="Guiguen Y."/>
        </authorList>
    </citation>
    <scope>NUCLEOTIDE SEQUENCE</scope>
    <source>
        <strain evidence="1">YG-Jan2019</strain>
    </source>
</reference>
<accession>A0ACC2FAZ0</accession>
<evidence type="ECO:0000313" key="2">
    <source>
        <dbReference type="Proteomes" id="UP001157502"/>
    </source>
</evidence>
<sequence>MQRETMSRSLNFLIFVASYCPSVFFAHYTPPEVISCSEINSTYGHCVTSEVRCGPPLSVHFNRHSGQLDIQVFWGKEEKVIDSYSLRYKELNRSSWVESPVKSHNRSTLILGNLNSSMTYEVQLQVLANQKCTQCPWSKIFLVQPELTEKPIIQKVKDTPKPKGMRLVIIKWKFAASELSEGYSVTVWRSGETTTQTFKTRSPKLRLTLSHSSYHLEIKAVSRVGTSPAALWTIHSRYDKDLNGKLNVTFNGNMSFTVSWVNGLIQNYSCFSVEWAGSKGKAAHKSFYQDEHNNKVIDVDEPLQLYRRYIFTLHTRPDKDTCNLKSINNSESTYGNIQAYFKEGTPLSAPGNISSNVTHSSIVLEWSSVPEEDIRGFLLGYVLYYRETPLGGTDTETNVTIDAASTSYELVDLNSSTLYQVQLSAFTGAGMGVRSSPAYFETKPKASLFVSGVVAGVVTGVPVLFLLAHLCSKLFERAKKLLWPSIPNPDNSNAIQRLDAVYELKLLDPMNRQKWEEEEGDSRSLRIIDRKEEMSSMSNVYGDSDLCLHVNTDQDETQGSATSTTDSAKSSSIDLQTSMSVCQTDTATATATESKAPRSTSDTLSHTSTDMNQTVSVSNNTVAHECPPLAFLSDYTTMEHFQQTVLQSVPGTSSSLTPGPDSTLTTTRFQYICLSNPDPNIPFSSSGTQNVEVDYTVL</sequence>
<organism evidence="1 2">
    <name type="scientific">Dallia pectoralis</name>
    <name type="common">Alaska blackfish</name>
    <dbReference type="NCBI Taxonomy" id="75939"/>
    <lineage>
        <taxon>Eukaryota</taxon>
        <taxon>Metazoa</taxon>
        <taxon>Chordata</taxon>
        <taxon>Craniata</taxon>
        <taxon>Vertebrata</taxon>
        <taxon>Euteleostomi</taxon>
        <taxon>Actinopterygii</taxon>
        <taxon>Neopterygii</taxon>
        <taxon>Teleostei</taxon>
        <taxon>Protacanthopterygii</taxon>
        <taxon>Esociformes</taxon>
        <taxon>Umbridae</taxon>
        <taxon>Dallia</taxon>
    </lineage>
</organism>
<name>A0ACC2FAZ0_DALPE</name>
<dbReference type="Proteomes" id="UP001157502">
    <property type="component" value="Chromosome 31"/>
</dbReference>
<dbReference type="EMBL" id="CM055758">
    <property type="protein sequence ID" value="KAJ7988501.1"/>
    <property type="molecule type" value="Genomic_DNA"/>
</dbReference>
<proteinExistence type="predicted"/>
<comment type="caution">
    <text evidence="1">The sequence shown here is derived from an EMBL/GenBank/DDBJ whole genome shotgun (WGS) entry which is preliminary data.</text>
</comment>